<dbReference type="Pfam" id="PF01261">
    <property type="entry name" value="AP_endonuc_2"/>
    <property type="match status" value="1"/>
</dbReference>
<dbReference type="Proteomes" id="UP000598633">
    <property type="component" value="Unassembled WGS sequence"/>
</dbReference>
<organism evidence="2 3">
    <name type="scientific">Candidatus Sulfomarinibacter kjeldsenii</name>
    <dbReference type="NCBI Taxonomy" id="2885994"/>
    <lineage>
        <taxon>Bacteria</taxon>
        <taxon>Pseudomonadati</taxon>
        <taxon>Acidobacteriota</taxon>
        <taxon>Thermoanaerobaculia</taxon>
        <taxon>Thermoanaerobaculales</taxon>
        <taxon>Candidatus Sulfomarinibacteraceae</taxon>
        <taxon>Candidatus Sulfomarinibacter</taxon>
    </lineage>
</organism>
<evidence type="ECO:0000259" key="1">
    <source>
        <dbReference type="Pfam" id="PF01261"/>
    </source>
</evidence>
<dbReference type="InterPro" id="IPR050312">
    <property type="entry name" value="IolE/XylAMocC-like"/>
</dbReference>
<reference evidence="2 3" key="1">
    <citation type="submission" date="2020-08" db="EMBL/GenBank/DDBJ databases">
        <title>Acidobacteriota in marine sediments use diverse sulfur dissimilation pathways.</title>
        <authorList>
            <person name="Wasmund K."/>
        </authorList>
    </citation>
    <scope>NUCLEOTIDE SEQUENCE [LARGE SCALE GENOMIC DNA]</scope>
    <source>
        <strain evidence="2">MAG AM3-A</strain>
    </source>
</reference>
<accession>A0A8J6YC21</accession>
<feature type="domain" description="Xylose isomerase-like TIM barrel" evidence="1">
    <location>
        <begin position="27"/>
        <end position="266"/>
    </location>
</feature>
<evidence type="ECO:0000313" key="3">
    <source>
        <dbReference type="Proteomes" id="UP000598633"/>
    </source>
</evidence>
<dbReference type="InterPro" id="IPR053560">
    <property type="entry name" value="Hyi_epimerase/isomerase"/>
</dbReference>
<proteinExistence type="predicted"/>
<dbReference type="NCBIfam" id="NF041099">
    <property type="entry name" value="keto_glucon_epim_IolO"/>
    <property type="match status" value="1"/>
</dbReference>
<dbReference type="InterPro" id="IPR013022">
    <property type="entry name" value="Xyl_isomerase-like_TIM-brl"/>
</dbReference>
<name>A0A8J6YC21_9BACT</name>
<dbReference type="GO" id="GO:0016853">
    <property type="term" value="F:isomerase activity"/>
    <property type="evidence" value="ECO:0007669"/>
    <property type="project" value="UniProtKB-KW"/>
</dbReference>
<dbReference type="Gene3D" id="3.20.20.150">
    <property type="entry name" value="Divalent-metal-dependent TIM barrel enzymes"/>
    <property type="match status" value="1"/>
</dbReference>
<comment type="caution">
    <text evidence="2">The sequence shown here is derived from an EMBL/GenBank/DDBJ whole genome shotgun (WGS) entry which is preliminary data.</text>
</comment>
<dbReference type="EMBL" id="JACXWA010000097">
    <property type="protein sequence ID" value="MBD3870856.1"/>
    <property type="molecule type" value="Genomic_DNA"/>
</dbReference>
<gene>
    <name evidence="2" type="ORF">IFJ97_05795</name>
</gene>
<protein>
    <submittedName>
        <fullName evidence="2">Sugar phosphate isomerase/epimerase</fullName>
    </submittedName>
</protein>
<dbReference type="AlphaFoldDB" id="A0A8J6YC21"/>
<dbReference type="InterPro" id="IPR036237">
    <property type="entry name" value="Xyl_isomerase-like_sf"/>
</dbReference>
<dbReference type="SUPFAM" id="SSF51658">
    <property type="entry name" value="Xylose isomerase-like"/>
    <property type="match status" value="1"/>
</dbReference>
<sequence>MNLSVVLSTHAAAFQAVAFKGDFEANVAKIASWGYDGVELAVRDPKLVNAGQLERVVAECGLIVPAIGTGQAWGEEGLSFTSSDPSVRAAAIERISSHVPLAAHLDAIVILGLIRGITPEGQTHEQSMEYLVDAIQQCAAAAEGTSVRFALEPMNRYETDLVHSAADGLELIERVGKNNFGLLLDTFHMNIEDADIEASIRACGNRIFHFHVADSNRWYPGAGHLDFGSILEELEKTGYQGFVSGEFMPLPDADSAAEHGIAHLREVIVSK</sequence>
<evidence type="ECO:0000313" key="2">
    <source>
        <dbReference type="EMBL" id="MBD3870856.1"/>
    </source>
</evidence>
<dbReference type="PANTHER" id="PTHR12110">
    <property type="entry name" value="HYDROXYPYRUVATE ISOMERASE"/>
    <property type="match status" value="1"/>
</dbReference>
<keyword evidence="2" id="KW-0413">Isomerase</keyword>
<dbReference type="PANTHER" id="PTHR12110:SF41">
    <property type="entry name" value="INOSOSE DEHYDRATASE"/>
    <property type="match status" value="1"/>
</dbReference>